<evidence type="ECO:0000256" key="2">
    <source>
        <dbReference type="ARBA" id="ARBA00006375"/>
    </source>
</evidence>
<evidence type="ECO:0000313" key="12">
    <source>
        <dbReference type="EMBL" id="SPP74498.1"/>
    </source>
</evidence>
<evidence type="ECO:0000256" key="1">
    <source>
        <dbReference type="ARBA" id="ARBA00004225"/>
    </source>
</evidence>
<keyword evidence="4 9" id="KW-0812">Transmembrane</keyword>
<dbReference type="PRINTS" id="PR00926">
    <property type="entry name" value="MITOCARRIER"/>
</dbReference>
<evidence type="ECO:0000256" key="11">
    <source>
        <dbReference type="SAM" id="Phobius"/>
    </source>
</evidence>
<name>A0A3B0JTT7_DROGU</name>
<feature type="repeat" description="Solcar" evidence="9">
    <location>
        <begin position="212"/>
        <end position="307"/>
    </location>
</feature>
<feature type="repeat" description="Solcar" evidence="9">
    <location>
        <begin position="7"/>
        <end position="100"/>
    </location>
</feature>
<evidence type="ECO:0000256" key="8">
    <source>
        <dbReference type="ARBA" id="ARBA00023136"/>
    </source>
</evidence>
<comment type="similarity">
    <text evidence="2 10">Belongs to the mitochondrial carrier (TC 2.A.29) family.</text>
</comment>
<evidence type="ECO:0000256" key="3">
    <source>
        <dbReference type="ARBA" id="ARBA00022448"/>
    </source>
</evidence>
<dbReference type="InterPro" id="IPR050567">
    <property type="entry name" value="Mitochondrial_Carrier"/>
</dbReference>
<evidence type="ECO:0000256" key="5">
    <source>
        <dbReference type="ARBA" id="ARBA00022737"/>
    </source>
</evidence>
<dbReference type="PROSITE" id="PS50920">
    <property type="entry name" value="SOLCAR"/>
    <property type="match status" value="3"/>
</dbReference>
<evidence type="ECO:0000256" key="9">
    <source>
        <dbReference type="PROSITE-ProRule" id="PRU00282"/>
    </source>
</evidence>
<keyword evidence="13" id="KW-1185">Reference proteome</keyword>
<proteinExistence type="inferred from homology"/>
<feature type="repeat" description="Solcar" evidence="9">
    <location>
        <begin position="110"/>
        <end position="198"/>
    </location>
</feature>
<dbReference type="PANTHER" id="PTHR45624">
    <property type="entry name" value="MITOCHONDRIAL BASIC AMINO ACIDS TRANSPORTER-RELATED"/>
    <property type="match status" value="1"/>
</dbReference>
<gene>
    <name evidence="12" type="ORF">DGUA_6G002142</name>
</gene>
<feature type="transmembrane region" description="Helical" evidence="11">
    <location>
        <begin position="112"/>
        <end position="129"/>
    </location>
</feature>
<evidence type="ECO:0000256" key="7">
    <source>
        <dbReference type="ARBA" id="ARBA00023128"/>
    </source>
</evidence>
<dbReference type="STRING" id="7266.A0A3B0JTT7"/>
<feature type="transmembrane region" description="Helical" evidence="11">
    <location>
        <begin position="212"/>
        <end position="232"/>
    </location>
</feature>
<comment type="subcellular location">
    <subcellularLocation>
        <location evidence="1">Mitochondrion membrane</location>
        <topology evidence="1">Multi-pass membrane protein</topology>
    </subcellularLocation>
</comment>
<protein>
    <submittedName>
        <fullName evidence="12">Blast:Mitochondrial thiamine pyrophosphate carrier</fullName>
    </submittedName>
</protein>
<evidence type="ECO:0000256" key="10">
    <source>
        <dbReference type="RuleBase" id="RU000488"/>
    </source>
</evidence>
<keyword evidence="5" id="KW-0677">Repeat</keyword>
<accession>A0A3B0JTT7</accession>
<feature type="transmembrane region" description="Helical" evidence="11">
    <location>
        <begin position="173"/>
        <end position="192"/>
    </location>
</feature>
<dbReference type="SUPFAM" id="SSF103506">
    <property type="entry name" value="Mitochondrial carrier"/>
    <property type="match status" value="1"/>
</dbReference>
<sequence length="336" mass="37764">MNDNSAAVQVLQALGGGVAGGLTRSLVQPFDVIKIRFQMQVEPVGKHEHMSKYRGLLHAFGNIYKEEGLRGIWRGHNSGQVLSISYAVVQFWSYERFRVMAHKMTFFDDRPLLLYFLCGGLAGCLGTMVSQPFDVIRTQVVAADPSSKRSRMSSLRGVRFIASTEGLRGLTRGMFFTLAQIFPLVGANFLIYKYLNALVLFIVKKSNPDHNIPGFCLFVNGALAGVAAKFLVYPADLIKKRMQLHGFQQDRQTFGRNPVCPTAKQCFMNTLKDEGVSGFYKGVSPTLLKSGISSAFYFTIYDYINRYVIHPAQDREEKRRKEELAKMAEPKKASWT</sequence>
<keyword evidence="3 10" id="KW-0813">Transport</keyword>
<evidence type="ECO:0000313" key="13">
    <source>
        <dbReference type="Proteomes" id="UP000268350"/>
    </source>
</evidence>
<dbReference type="EMBL" id="OUUW01000001">
    <property type="protein sequence ID" value="SPP74498.1"/>
    <property type="molecule type" value="Genomic_DNA"/>
</dbReference>
<dbReference type="InterPro" id="IPR018108">
    <property type="entry name" value="MCP_transmembrane"/>
</dbReference>
<dbReference type="Pfam" id="PF00153">
    <property type="entry name" value="Mito_carr"/>
    <property type="match status" value="3"/>
</dbReference>
<dbReference type="FunFam" id="1.50.40.10:FF:000202">
    <property type="entry name" value="AT11877p"/>
    <property type="match status" value="1"/>
</dbReference>
<dbReference type="PANTHER" id="PTHR45624:SF10">
    <property type="entry name" value="SLC (SOLUTE CARRIER) HOMOLOG"/>
    <property type="match status" value="1"/>
</dbReference>
<keyword evidence="8 9" id="KW-0472">Membrane</keyword>
<dbReference type="InterPro" id="IPR023395">
    <property type="entry name" value="MCP_dom_sf"/>
</dbReference>
<dbReference type="AlphaFoldDB" id="A0A3B0JTT7"/>
<dbReference type="GO" id="GO:0031966">
    <property type="term" value="C:mitochondrial membrane"/>
    <property type="evidence" value="ECO:0007669"/>
    <property type="project" value="UniProtKB-SubCell"/>
</dbReference>
<keyword evidence="7" id="KW-0496">Mitochondrion</keyword>
<dbReference type="OMA" id="FQMQVEP"/>
<evidence type="ECO:0000256" key="6">
    <source>
        <dbReference type="ARBA" id="ARBA00022989"/>
    </source>
</evidence>
<keyword evidence="6 11" id="KW-1133">Transmembrane helix</keyword>
<dbReference type="OrthoDB" id="18574at2759"/>
<dbReference type="Gene3D" id="1.50.40.10">
    <property type="entry name" value="Mitochondrial carrier domain"/>
    <property type="match status" value="1"/>
</dbReference>
<dbReference type="Proteomes" id="UP000268350">
    <property type="component" value="Unassembled WGS sequence"/>
</dbReference>
<dbReference type="GO" id="GO:0022857">
    <property type="term" value="F:transmembrane transporter activity"/>
    <property type="evidence" value="ECO:0007669"/>
    <property type="project" value="TreeGrafter"/>
</dbReference>
<organism evidence="12 13">
    <name type="scientific">Drosophila guanche</name>
    <name type="common">Fruit fly</name>
    <dbReference type="NCBI Taxonomy" id="7266"/>
    <lineage>
        <taxon>Eukaryota</taxon>
        <taxon>Metazoa</taxon>
        <taxon>Ecdysozoa</taxon>
        <taxon>Arthropoda</taxon>
        <taxon>Hexapoda</taxon>
        <taxon>Insecta</taxon>
        <taxon>Pterygota</taxon>
        <taxon>Neoptera</taxon>
        <taxon>Endopterygota</taxon>
        <taxon>Diptera</taxon>
        <taxon>Brachycera</taxon>
        <taxon>Muscomorpha</taxon>
        <taxon>Ephydroidea</taxon>
        <taxon>Drosophilidae</taxon>
        <taxon>Drosophila</taxon>
        <taxon>Sophophora</taxon>
    </lineage>
</organism>
<evidence type="ECO:0000256" key="4">
    <source>
        <dbReference type="ARBA" id="ARBA00022692"/>
    </source>
</evidence>
<reference evidence="13" key="1">
    <citation type="submission" date="2018-01" db="EMBL/GenBank/DDBJ databases">
        <authorList>
            <person name="Alioto T."/>
            <person name="Alioto T."/>
        </authorList>
    </citation>
    <scope>NUCLEOTIDE SEQUENCE [LARGE SCALE GENOMIC DNA]</scope>
</reference>
<dbReference type="InterPro" id="IPR002067">
    <property type="entry name" value="MCP"/>
</dbReference>